<evidence type="ECO:0000313" key="2">
    <source>
        <dbReference type="EMBL" id="KAF6034830.1"/>
    </source>
</evidence>
<dbReference type="SMART" id="SM00209">
    <property type="entry name" value="TSP1"/>
    <property type="match status" value="1"/>
</dbReference>
<dbReference type="SUPFAM" id="SSF82895">
    <property type="entry name" value="TSP-1 type 1 repeat"/>
    <property type="match status" value="1"/>
</dbReference>
<dbReference type="Pfam" id="PF00090">
    <property type="entry name" value="TSP_1"/>
    <property type="match status" value="1"/>
</dbReference>
<feature type="chain" id="PRO_5029515088" evidence="1">
    <location>
        <begin position="21"/>
        <end position="96"/>
    </location>
</feature>
<name>A0A7J7K869_BUGNE</name>
<sequence length="96" mass="10970">MCIVSDCRIIILFGLAVVFCADENWHLRGGWGEWGACGVTCGGGEQRRYRTCETKNIQGHHSGTVNHCTGSSYRKRRCNTHKCYYPRVSHYQSNWV</sequence>
<gene>
    <name evidence="2" type="ORF">EB796_006861</name>
</gene>
<dbReference type="InterPro" id="IPR000884">
    <property type="entry name" value="TSP1_rpt"/>
</dbReference>
<dbReference type="InterPro" id="IPR036383">
    <property type="entry name" value="TSP1_rpt_sf"/>
</dbReference>
<dbReference type="EMBL" id="VXIV02000989">
    <property type="protein sequence ID" value="KAF6034830.1"/>
    <property type="molecule type" value="Genomic_DNA"/>
</dbReference>
<dbReference type="Gene3D" id="2.20.100.10">
    <property type="entry name" value="Thrombospondin type-1 (TSP1) repeat"/>
    <property type="match status" value="1"/>
</dbReference>
<keyword evidence="1" id="KW-0732">Signal</keyword>
<dbReference type="PROSITE" id="PS50092">
    <property type="entry name" value="TSP1"/>
    <property type="match status" value="1"/>
</dbReference>
<comment type="caution">
    <text evidence="2">The sequence shown here is derived from an EMBL/GenBank/DDBJ whole genome shotgun (WGS) entry which is preliminary data.</text>
</comment>
<protein>
    <submittedName>
        <fullName evidence="2">Uncharacterized protein</fullName>
    </submittedName>
</protein>
<proteinExistence type="predicted"/>
<feature type="signal peptide" evidence="1">
    <location>
        <begin position="1"/>
        <end position="20"/>
    </location>
</feature>
<evidence type="ECO:0000256" key="1">
    <source>
        <dbReference type="SAM" id="SignalP"/>
    </source>
</evidence>
<dbReference type="AlphaFoldDB" id="A0A7J7K869"/>
<dbReference type="OrthoDB" id="6273859at2759"/>
<dbReference type="Proteomes" id="UP000593567">
    <property type="component" value="Unassembled WGS sequence"/>
</dbReference>
<organism evidence="2 3">
    <name type="scientific">Bugula neritina</name>
    <name type="common">Brown bryozoan</name>
    <name type="synonym">Sertularia neritina</name>
    <dbReference type="NCBI Taxonomy" id="10212"/>
    <lineage>
        <taxon>Eukaryota</taxon>
        <taxon>Metazoa</taxon>
        <taxon>Spiralia</taxon>
        <taxon>Lophotrochozoa</taxon>
        <taxon>Bryozoa</taxon>
        <taxon>Gymnolaemata</taxon>
        <taxon>Cheilostomatida</taxon>
        <taxon>Flustrina</taxon>
        <taxon>Buguloidea</taxon>
        <taxon>Bugulidae</taxon>
        <taxon>Bugula</taxon>
    </lineage>
</organism>
<keyword evidence="3" id="KW-1185">Reference proteome</keyword>
<evidence type="ECO:0000313" key="3">
    <source>
        <dbReference type="Proteomes" id="UP000593567"/>
    </source>
</evidence>
<accession>A0A7J7K869</accession>
<reference evidence="2" key="1">
    <citation type="submission" date="2020-06" db="EMBL/GenBank/DDBJ databases">
        <title>Draft genome of Bugula neritina, a colonial animal packing powerful symbionts and potential medicines.</title>
        <authorList>
            <person name="Rayko M."/>
        </authorList>
    </citation>
    <scope>NUCLEOTIDE SEQUENCE [LARGE SCALE GENOMIC DNA]</scope>
    <source>
        <strain evidence="2">Kwan_BN1</strain>
    </source>
</reference>